<dbReference type="Gene3D" id="3.30.465.10">
    <property type="match status" value="1"/>
</dbReference>
<dbReference type="SUPFAM" id="SSF56176">
    <property type="entry name" value="FAD-binding/transporter-associated domain-like"/>
    <property type="match status" value="1"/>
</dbReference>
<comment type="cofactor">
    <cofactor evidence="1">
        <name>FAD</name>
        <dbReference type="ChEBI" id="CHEBI:57692"/>
    </cofactor>
</comment>
<dbReference type="EMBL" id="JARHTQ010000011">
    <property type="protein sequence ID" value="MDF2257606.1"/>
    <property type="molecule type" value="Genomic_DNA"/>
</dbReference>
<evidence type="ECO:0000256" key="2">
    <source>
        <dbReference type="ARBA" id="ARBA00005466"/>
    </source>
</evidence>
<dbReference type="InterPro" id="IPR006311">
    <property type="entry name" value="TAT_signal"/>
</dbReference>
<evidence type="ECO:0000313" key="9">
    <source>
        <dbReference type="Proteomes" id="UP001220022"/>
    </source>
</evidence>
<accession>A0ABT5Z197</accession>
<feature type="domain" description="FAD-binding PCMH-type" evidence="7">
    <location>
        <begin position="74"/>
        <end position="249"/>
    </location>
</feature>
<dbReference type="PROSITE" id="PS51318">
    <property type="entry name" value="TAT"/>
    <property type="match status" value="1"/>
</dbReference>
<feature type="region of interest" description="Disordered" evidence="6">
    <location>
        <begin position="34"/>
        <end position="58"/>
    </location>
</feature>
<dbReference type="InterPro" id="IPR016167">
    <property type="entry name" value="FAD-bd_PCMH_sub1"/>
</dbReference>
<keyword evidence="5" id="KW-0560">Oxidoreductase</keyword>
<proteinExistence type="inferred from homology"/>
<dbReference type="Gene3D" id="3.30.43.10">
    <property type="entry name" value="Uridine Diphospho-n-acetylenolpyruvylglucosamine Reductase, domain 2"/>
    <property type="match status" value="1"/>
</dbReference>
<dbReference type="Proteomes" id="UP001220022">
    <property type="component" value="Unassembled WGS sequence"/>
</dbReference>
<dbReference type="InterPro" id="IPR036318">
    <property type="entry name" value="FAD-bd_PCMH-like_sf"/>
</dbReference>
<name>A0ABT5Z197_9ACTN</name>
<evidence type="ECO:0000256" key="4">
    <source>
        <dbReference type="ARBA" id="ARBA00022827"/>
    </source>
</evidence>
<evidence type="ECO:0000313" key="8">
    <source>
        <dbReference type="EMBL" id="MDF2257606.1"/>
    </source>
</evidence>
<dbReference type="RefSeq" id="WP_275815800.1">
    <property type="nucleotide sequence ID" value="NZ_BAAANM010000027.1"/>
</dbReference>
<comment type="caution">
    <text evidence="8">The sequence shown here is derived from an EMBL/GenBank/DDBJ whole genome shotgun (WGS) entry which is preliminary data.</text>
</comment>
<dbReference type="Pfam" id="PF01565">
    <property type="entry name" value="FAD_binding_4"/>
    <property type="match status" value="1"/>
</dbReference>
<evidence type="ECO:0000256" key="1">
    <source>
        <dbReference type="ARBA" id="ARBA00001974"/>
    </source>
</evidence>
<keyword evidence="9" id="KW-1185">Reference proteome</keyword>
<dbReference type="InterPro" id="IPR016169">
    <property type="entry name" value="FAD-bd_PCMH_sub2"/>
</dbReference>
<comment type="similarity">
    <text evidence="2">Belongs to the oxygen-dependent FAD-linked oxidoreductase family.</text>
</comment>
<organism evidence="8 9">
    <name type="scientific">Streptantibioticus ferralitis</name>
    <dbReference type="NCBI Taxonomy" id="236510"/>
    <lineage>
        <taxon>Bacteria</taxon>
        <taxon>Bacillati</taxon>
        <taxon>Actinomycetota</taxon>
        <taxon>Actinomycetes</taxon>
        <taxon>Kitasatosporales</taxon>
        <taxon>Streptomycetaceae</taxon>
        <taxon>Streptantibioticus</taxon>
    </lineage>
</organism>
<evidence type="ECO:0000256" key="6">
    <source>
        <dbReference type="SAM" id="MobiDB-lite"/>
    </source>
</evidence>
<keyword evidence="4" id="KW-0274">FAD</keyword>
<gene>
    <name evidence="8" type="ORF">P2L57_18345</name>
</gene>
<protein>
    <submittedName>
        <fullName evidence="8">FAD-binding oxidoreductase</fullName>
    </submittedName>
</protein>
<dbReference type="Pfam" id="PF08031">
    <property type="entry name" value="BBE"/>
    <property type="match status" value="1"/>
</dbReference>
<evidence type="ECO:0000256" key="5">
    <source>
        <dbReference type="ARBA" id="ARBA00023002"/>
    </source>
</evidence>
<sequence length="498" mass="53437">MNDFSRRGLLKATAAAGASAVVVPGVTAVGAASASAASNEPKSVDHQPTQLTGRIVRPNDPGYTDARLGWDQLFSHYPLVIVFAQNTQDVVNALTWARQNNVALRVRSGRHALEGWSNVDNGLVIDISELKSVDIDTASHIATVGSGLNQLEAVTTLAKQDLAVTTGTEGSVGLAGATLGGGFGFLTRWLGMACDRLVGAEIVVPSGSDCAKVIRADLKDNSDLLWALRGAGNGNFGIVTSLTYKVAPLKSVTYLQATWNGLGDLEGIFDAWQRTAPFADDRLGTQLEIHRKQIVLFAVLAEGTPEEAKQMLAPILSIDSPQVSAQVGNWGDIYAGFQTPIQNEPANWKFNSQFTNKPFPKKAISVIASFMQDAPTDDSNFFTQAFGGAVRRSPRGGTAFPHRNALFYSEPGAGWGTRGTQPGVCDPLTSQAQAWIAEFAQALLPYGNGAYVNVPNVGMQEWETAYWGSNFDRLRRIKAKYDPQNVFQYDQSIPPASC</sequence>
<dbReference type="Gene3D" id="3.40.462.20">
    <property type="match status" value="1"/>
</dbReference>
<dbReference type="PANTHER" id="PTHR42973:SF39">
    <property type="entry name" value="FAD-BINDING PCMH-TYPE DOMAIN-CONTAINING PROTEIN"/>
    <property type="match status" value="1"/>
</dbReference>
<dbReference type="PROSITE" id="PS51387">
    <property type="entry name" value="FAD_PCMH"/>
    <property type="match status" value="1"/>
</dbReference>
<dbReference type="InterPro" id="IPR016166">
    <property type="entry name" value="FAD-bd_PCMH"/>
</dbReference>
<keyword evidence="3" id="KW-0285">Flavoprotein</keyword>
<dbReference type="InterPro" id="IPR012951">
    <property type="entry name" value="BBE"/>
</dbReference>
<reference evidence="8 9" key="1">
    <citation type="submission" date="2023-03" db="EMBL/GenBank/DDBJ databases">
        <title>Draft genome sequence of type strain Streptomyces ferralitis JCM 14344.</title>
        <authorList>
            <person name="Klaysubun C."/>
            <person name="Duangmal K."/>
        </authorList>
    </citation>
    <scope>NUCLEOTIDE SEQUENCE [LARGE SCALE GENOMIC DNA]</scope>
    <source>
        <strain evidence="8 9">JCM 14344</strain>
    </source>
</reference>
<evidence type="ECO:0000259" key="7">
    <source>
        <dbReference type="PROSITE" id="PS51387"/>
    </source>
</evidence>
<dbReference type="InterPro" id="IPR050416">
    <property type="entry name" value="FAD-linked_Oxidoreductase"/>
</dbReference>
<dbReference type="InterPro" id="IPR006094">
    <property type="entry name" value="Oxid_FAD_bind_N"/>
</dbReference>
<evidence type="ECO:0000256" key="3">
    <source>
        <dbReference type="ARBA" id="ARBA00022630"/>
    </source>
</evidence>
<dbReference type="PANTHER" id="PTHR42973">
    <property type="entry name" value="BINDING OXIDOREDUCTASE, PUTATIVE (AFU_ORTHOLOGUE AFUA_1G17690)-RELATED"/>
    <property type="match status" value="1"/>
</dbReference>